<dbReference type="SUPFAM" id="SSF81321">
    <property type="entry name" value="Family A G protein-coupled receptor-like"/>
    <property type="match status" value="1"/>
</dbReference>
<sequence length="85" mass="9413">MGPSHRQDTVQCTKPYVSSLLTTLLYSAPHQSIDGTRTTCKVIRMLFVIIVEFFVCWAPLHILNTVGELISSVTATNAHVHATLM</sequence>
<protein>
    <recommendedName>
        <fullName evidence="3">G-protein coupled receptors family 1 profile domain-containing protein</fullName>
    </recommendedName>
</protein>
<evidence type="ECO:0008006" key="3">
    <source>
        <dbReference type="Google" id="ProtNLM"/>
    </source>
</evidence>
<dbReference type="VEuPathDB" id="VectorBase:AFUN008079"/>
<feature type="transmembrane region" description="Helical" evidence="1">
    <location>
        <begin position="42"/>
        <end position="62"/>
    </location>
</feature>
<dbReference type="Gene3D" id="1.20.1070.10">
    <property type="entry name" value="Rhodopsin 7-helix transmembrane proteins"/>
    <property type="match status" value="1"/>
</dbReference>
<keyword evidence="1" id="KW-0812">Transmembrane</keyword>
<dbReference type="EnsemblMetazoa" id="AFUN008079-RA">
    <property type="protein sequence ID" value="AFUN008079-PA"/>
    <property type="gene ID" value="AFUN008079"/>
</dbReference>
<dbReference type="AlphaFoldDB" id="A0A182RP96"/>
<keyword evidence="1" id="KW-0472">Membrane</keyword>
<accession>A0A182RP96</accession>
<proteinExistence type="predicted"/>
<name>A0A182RP96_ANOFN</name>
<evidence type="ECO:0000256" key="1">
    <source>
        <dbReference type="SAM" id="Phobius"/>
    </source>
</evidence>
<reference evidence="2" key="1">
    <citation type="submission" date="2020-05" db="UniProtKB">
        <authorList>
            <consortium name="EnsemblMetazoa"/>
        </authorList>
    </citation>
    <scope>IDENTIFICATION</scope>
    <source>
        <strain evidence="2">FUMOZ</strain>
    </source>
</reference>
<organism evidence="2">
    <name type="scientific">Anopheles funestus</name>
    <name type="common">African malaria mosquito</name>
    <dbReference type="NCBI Taxonomy" id="62324"/>
    <lineage>
        <taxon>Eukaryota</taxon>
        <taxon>Metazoa</taxon>
        <taxon>Ecdysozoa</taxon>
        <taxon>Arthropoda</taxon>
        <taxon>Hexapoda</taxon>
        <taxon>Insecta</taxon>
        <taxon>Pterygota</taxon>
        <taxon>Neoptera</taxon>
        <taxon>Endopterygota</taxon>
        <taxon>Diptera</taxon>
        <taxon>Nematocera</taxon>
        <taxon>Culicoidea</taxon>
        <taxon>Culicidae</taxon>
        <taxon>Anophelinae</taxon>
        <taxon>Anopheles</taxon>
    </lineage>
</organism>
<evidence type="ECO:0000313" key="2">
    <source>
        <dbReference type="EnsemblMetazoa" id="AFUN008079-PA"/>
    </source>
</evidence>
<keyword evidence="1" id="KW-1133">Transmembrane helix</keyword>